<dbReference type="EMBL" id="JAHESC010000005">
    <property type="protein sequence ID" value="MBT1685958.1"/>
    <property type="molecule type" value="Genomic_DNA"/>
</dbReference>
<evidence type="ECO:0000313" key="1">
    <source>
        <dbReference type="EMBL" id="MBT1685958.1"/>
    </source>
</evidence>
<sequence length="241" mass="26346">MSAEKADIIATLQREILRLEGFRPGSHAAGDVSLGPFQEAFPNGTFPVGAVHEFLSASMEQGAATSGFMAGLLAPLMGDKGVALWVSAARRLFPPALQGFGISPHRFIFLDLKKERDVLWAMEEALKCGALAAVVGEVGEMSFTASRRLQLAVEQSRVTGFVLRHAKRNVGTTACVSRWRITPVASEPDAGLPGLGFPQWQVELLRMRNGKTGVWNIRWEDNKFTPVYKTESVHEQQQQVG</sequence>
<reference evidence="1 2" key="1">
    <citation type="submission" date="2021-05" db="EMBL/GenBank/DDBJ databases">
        <title>A Polyphasic approach of four new species of the genus Ohtaekwangia: Ohtaekwangia histidinii sp. nov., Ohtaekwangia cretensis sp. nov., Ohtaekwangia indiensis sp. nov., Ohtaekwangia reichenbachii sp. nov. from diverse environment.</title>
        <authorList>
            <person name="Octaviana S."/>
        </authorList>
    </citation>
    <scope>NUCLEOTIDE SEQUENCE [LARGE SCALE GENOMIC DNA]</scope>
    <source>
        <strain evidence="1 2">PWU37</strain>
    </source>
</reference>
<dbReference type="AlphaFoldDB" id="A0AAP2GHF8"/>
<accession>A0AAP2GHF8</accession>
<dbReference type="Proteomes" id="UP001319180">
    <property type="component" value="Unassembled WGS sequence"/>
</dbReference>
<dbReference type="InterPro" id="IPR027417">
    <property type="entry name" value="P-loop_NTPase"/>
</dbReference>
<dbReference type="RefSeq" id="WP_254089209.1">
    <property type="nucleotide sequence ID" value="NZ_JAHESC010000005.1"/>
</dbReference>
<proteinExistence type="predicted"/>
<evidence type="ECO:0000313" key="2">
    <source>
        <dbReference type="Proteomes" id="UP001319180"/>
    </source>
</evidence>
<dbReference type="SUPFAM" id="SSF52540">
    <property type="entry name" value="P-loop containing nucleoside triphosphate hydrolases"/>
    <property type="match status" value="1"/>
</dbReference>
<gene>
    <name evidence="1" type="ORF">KK078_05295</name>
</gene>
<comment type="caution">
    <text evidence="1">The sequence shown here is derived from an EMBL/GenBank/DDBJ whole genome shotgun (WGS) entry which is preliminary data.</text>
</comment>
<name>A0AAP2GHF8_9BACT</name>
<dbReference type="PIRSF" id="PIRSF034285">
    <property type="entry name" value="UCP034285"/>
    <property type="match status" value="1"/>
</dbReference>
<keyword evidence="2" id="KW-1185">Reference proteome</keyword>
<protein>
    <submittedName>
        <fullName evidence="1">Error-prone repair protein ImuA</fullName>
    </submittedName>
</protein>
<dbReference type="InterPro" id="IPR017026">
    <property type="entry name" value="ImuA"/>
</dbReference>
<organism evidence="1 2">
    <name type="scientific">Dawidia soli</name>
    <dbReference type="NCBI Taxonomy" id="2782352"/>
    <lineage>
        <taxon>Bacteria</taxon>
        <taxon>Pseudomonadati</taxon>
        <taxon>Bacteroidota</taxon>
        <taxon>Cytophagia</taxon>
        <taxon>Cytophagales</taxon>
        <taxon>Chryseotaleaceae</taxon>
        <taxon>Dawidia</taxon>
    </lineage>
</organism>
<dbReference type="Gene3D" id="3.40.50.300">
    <property type="entry name" value="P-loop containing nucleotide triphosphate hydrolases"/>
    <property type="match status" value="1"/>
</dbReference>